<dbReference type="InterPro" id="IPR024088">
    <property type="entry name" value="Tyr-tRNA-ligase_bac-type"/>
</dbReference>
<comment type="similarity">
    <text evidence="10">Belongs to the class-I aminoacyl-tRNA synthetase family.</text>
</comment>
<evidence type="ECO:0000256" key="3">
    <source>
        <dbReference type="ARBA" id="ARBA00022741"/>
    </source>
</evidence>
<dbReference type="CDD" id="cd00805">
    <property type="entry name" value="TyrRS_core"/>
    <property type="match status" value="1"/>
</dbReference>
<evidence type="ECO:0000256" key="9">
    <source>
        <dbReference type="PROSITE-ProRule" id="PRU00182"/>
    </source>
</evidence>
<dbReference type="PROSITE" id="PS50889">
    <property type="entry name" value="S4"/>
    <property type="match status" value="1"/>
</dbReference>
<evidence type="ECO:0000256" key="5">
    <source>
        <dbReference type="ARBA" id="ARBA00022917"/>
    </source>
</evidence>
<dbReference type="GO" id="GO:0004831">
    <property type="term" value="F:tyrosine-tRNA ligase activity"/>
    <property type="evidence" value="ECO:0007669"/>
    <property type="project" value="UniProtKB-UniRule"/>
</dbReference>
<dbReference type="NCBIfam" id="TIGR00234">
    <property type="entry name" value="tyrS"/>
    <property type="match status" value="1"/>
</dbReference>
<comment type="caution">
    <text evidence="11">The sequence shown here is derived from an EMBL/GenBank/DDBJ whole genome shotgun (WGS) entry which is preliminary data.</text>
</comment>
<dbReference type="EC" id="6.1.1.1" evidence="1 8"/>
<protein>
    <recommendedName>
        <fullName evidence="1 8">Tyrosine--tRNA ligase</fullName>
        <ecNumber evidence="1 8">6.1.1.1</ecNumber>
    </recommendedName>
</protein>
<name>A0A1G2UR93_9BACT</name>
<keyword evidence="3 10" id="KW-0547">Nucleotide-binding</keyword>
<dbReference type="PANTHER" id="PTHR11766:SF1">
    <property type="entry name" value="TYROSINE--TRNA LIGASE"/>
    <property type="match status" value="1"/>
</dbReference>
<dbReference type="Gene3D" id="3.40.50.620">
    <property type="entry name" value="HUPs"/>
    <property type="match status" value="1"/>
</dbReference>
<keyword evidence="5 10" id="KW-0648">Protein biosynthesis</keyword>
<keyword evidence="9" id="KW-0694">RNA-binding</keyword>
<dbReference type="InterPro" id="IPR002305">
    <property type="entry name" value="aa-tRNA-synth_Ic"/>
</dbReference>
<organism evidence="11 12">
    <name type="scientific">Candidatus Zambryskibacteria bacterium RIFCSPLOWO2_12_FULL_39_16</name>
    <dbReference type="NCBI Taxonomy" id="1802775"/>
    <lineage>
        <taxon>Bacteria</taxon>
        <taxon>Candidatus Zambryskiibacteriota</taxon>
    </lineage>
</organism>
<dbReference type="EMBL" id="MHWS01000020">
    <property type="protein sequence ID" value="OHB11915.1"/>
    <property type="molecule type" value="Genomic_DNA"/>
</dbReference>
<evidence type="ECO:0000313" key="12">
    <source>
        <dbReference type="Proteomes" id="UP000177276"/>
    </source>
</evidence>
<keyword evidence="2 10" id="KW-0436">Ligase</keyword>
<evidence type="ECO:0000256" key="1">
    <source>
        <dbReference type="ARBA" id="ARBA00013160"/>
    </source>
</evidence>
<evidence type="ECO:0000256" key="8">
    <source>
        <dbReference type="NCBIfam" id="TIGR00234"/>
    </source>
</evidence>
<dbReference type="InterPro" id="IPR014729">
    <property type="entry name" value="Rossmann-like_a/b/a_fold"/>
</dbReference>
<dbReference type="PANTHER" id="PTHR11766">
    <property type="entry name" value="TYROSYL-TRNA SYNTHETASE"/>
    <property type="match status" value="1"/>
</dbReference>
<evidence type="ECO:0000256" key="2">
    <source>
        <dbReference type="ARBA" id="ARBA00022598"/>
    </source>
</evidence>
<evidence type="ECO:0000256" key="4">
    <source>
        <dbReference type="ARBA" id="ARBA00022840"/>
    </source>
</evidence>
<sequence length="411" mass="46971">MFGTTKTRVIVDEKKIDEVLSRSVSAIYPNKELLKEKLFSGKQMRIYMGIDPTATYAHIGHATNYIVLKRLHNLGHKIIILIGDFTAMIGDPSDKNAERKRLSKEEVLGNLKTFKEQIGKIIDFKDKNNPVELRFNSEWLSKLTFEDGVELASHFTVQQMIERDNFQKRIKENKPLYIHEFFYPLMQGYDSVALDVDMEVGGTDQTFNMLAGRTLLKVYKNKEKFVITTTLLEHPVTKEKLMSKSLGTGVGLDEPPNQMFGKIMALPDEALIQLFVDCTYLSMGEIDRIKKELETGENPKNIKIKLAREIAKIYHGEKAATEAEKTFENTFSKREFPNDAQTLTVSKEEKIIDVLVNNKIVESKSEFRRLIEAGAISDYPDKKINNGNEIVGEKERKIKIGKKTFVIIKPN</sequence>
<dbReference type="GO" id="GO:0006437">
    <property type="term" value="P:tyrosyl-tRNA aminoacylation"/>
    <property type="evidence" value="ECO:0007669"/>
    <property type="project" value="UniProtKB-UniRule"/>
</dbReference>
<dbReference type="Proteomes" id="UP000177276">
    <property type="component" value="Unassembled WGS sequence"/>
</dbReference>
<keyword evidence="6 10" id="KW-0030">Aminoacyl-tRNA synthetase</keyword>
<evidence type="ECO:0000256" key="7">
    <source>
        <dbReference type="ARBA" id="ARBA00048248"/>
    </source>
</evidence>
<dbReference type="GO" id="GO:0003723">
    <property type="term" value="F:RNA binding"/>
    <property type="evidence" value="ECO:0007669"/>
    <property type="project" value="UniProtKB-KW"/>
</dbReference>
<dbReference type="InterPro" id="IPR002307">
    <property type="entry name" value="Tyr-tRNA-ligase"/>
</dbReference>
<dbReference type="AlphaFoldDB" id="A0A1G2UR93"/>
<dbReference type="GO" id="GO:0005829">
    <property type="term" value="C:cytosol"/>
    <property type="evidence" value="ECO:0007669"/>
    <property type="project" value="TreeGrafter"/>
</dbReference>
<evidence type="ECO:0000256" key="10">
    <source>
        <dbReference type="RuleBase" id="RU363036"/>
    </source>
</evidence>
<proteinExistence type="inferred from homology"/>
<keyword evidence="4 10" id="KW-0067">ATP-binding</keyword>
<accession>A0A1G2UR93</accession>
<dbReference type="InterPro" id="IPR036986">
    <property type="entry name" value="S4_RNA-bd_sf"/>
</dbReference>
<dbReference type="SUPFAM" id="SSF55174">
    <property type="entry name" value="Alpha-L RNA-binding motif"/>
    <property type="match status" value="1"/>
</dbReference>
<dbReference type="GO" id="GO:0005524">
    <property type="term" value="F:ATP binding"/>
    <property type="evidence" value="ECO:0007669"/>
    <property type="project" value="UniProtKB-KW"/>
</dbReference>
<dbReference type="Gene3D" id="3.10.290.10">
    <property type="entry name" value="RNA-binding S4 domain"/>
    <property type="match status" value="1"/>
</dbReference>
<dbReference type="Pfam" id="PF00579">
    <property type="entry name" value="tRNA-synt_1b"/>
    <property type="match status" value="1"/>
</dbReference>
<evidence type="ECO:0000256" key="6">
    <source>
        <dbReference type="ARBA" id="ARBA00023146"/>
    </source>
</evidence>
<reference evidence="11 12" key="1">
    <citation type="journal article" date="2016" name="Nat. Commun.">
        <title>Thousands of microbial genomes shed light on interconnected biogeochemical processes in an aquifer system.</title>
        <authorList>
            <person name="Anantharaman K."/>
            <person name="Brown C.T."/>
            <person name="Hug L.A."/>
            <person name="Sharon I."/>
            <person name="Castelle C.J."/>
            <person name="Probst A.J."/>
            <person name="Thomas B.C."/>
            <person name="Singh A."/>
            <person name="Wilkins M.J."/>
            <person name="Karaoz U."/>
            <person name="Brodie E.L."/>
            <person name="Williams K.H."/>
            <person name="Hubbard S.S."/>
            <person name="Banfield J.F."/>
        </authorList>
    </citation>
    <scope>NUCLEOTIDE SEQUENCE [LARGE SCALE GENOMIC DNA]</scope>
</reference>
<dbReference type="PRINTS" id="PR01040">
    <property type="entry name" value="TRNASYNTHTYR"/>
</dbReference>
<dbReference type="SUPFAM" id="SSF52374">
    <property type="entry name" value="Nucleotidylyl transferase"/>
    <property type="match status" value="1"/>
</dbReference>
<comment type="catalytic activity">
    <reaction evidence="7">
        <text>tRNA(Tyr) + L-tyrosine + ATP = L-tyrosyl-tRNA(Tyr) + AMP + diphosphate + H(+)</text>
        <dbReference type="Rhea" id="RHEA:10220"/>
        <dbReference type="Rhea" id="RHEA-COMP:9706"/>
        <dbReference type="Rhea" id="RHEA-COMP:9707"/>
        <dbReference type="ChEBI" id="CHEBI:15378"/>
        <dbReference type="ChEBI" id="CHEBI:30616"/>
        <dbReference type="ChEBI" id="CHEBI:33019"/>
        <dbReference type="ChEBI" id="CHEBI:58315"/>
        <dbReference type="ChEBI" id="CHEBI:78442"/>
        <dbReference type="ChEBI" id="CHEBI:78536"/>
        <dbReference type="ChEBI" id="CHEBI:456215"/>
        <dbReference type="EC" id="6.1.1.1"/>
    </reaction>
</comment>
<gene>
    <name evidence="11" type="ORF">A3G46_00515</name>
</gene>
<dbReference type="Gene3D" id="1.10.240.10">
    <property type="entry name" value="Tyrosyl-Transfer RNA Synthetase"/>
    <property type="match status" value="1"/>
</dbReference>
<evidence type="ECO:0000313" key="11">
    <source>
        <dbReference type="EMBL" id="OHB11915.1"/>
    </source>
</evidence>